<name>A0A4Y2LR08_ARAVE</name>
<gene>
    <name evidence="1" type="ORF">AVEN_87590_1</name>
</gene>
<accession>A0A4Y2LR08</accession>
<comment type="caution">
    <text evidence="1">The sequence shown here is derived from an EMBL/GenBank/DDBJ whole genome shotgun (WGS) entry which is preliminary data.</text>
</comment>
<keyword evidence="2" id="KW-1185">Reference proteome</keyword>
<reference evidence="1 2" key="1">
    <citation type="journal article" date="2019" name="Sci. Rep.">
        <title>Orb-weaving spider Araneus ventricosus genome elucidates the spidroin gene catalogue.</title>
        <authorList>
            <person name="Kono N."/>
            <person name="Nakamura H."/>
            <person name="Ohtoshi R."/>
            <person name="Moran D.A.P."/>
            <person name="Shinohara A."/>
            <person name="Yoshida Y."/>
            <person name="Fujiwara M."/>
            <person name="Mori M."/>
            <person name="Tomita M."/>
            <person name="Arakawa K."/>
        </authorList>
    </citation>
    <scope>NUCLEOTIDE SEQUENCE [LARGE SCALE GENOMIC DNA]</scope>
</reference>
<organism evidence="1 2">
    <name type="scientific">Araneus ventricosus</name>
    <name type="common">Orbweaver spider</name>
    <name type="synonym">Epeira ventricosa</name>
    <dbReference type="NCBI Taxonomy" id="182803"/>
    <lineage>
        <taxon>Eukaryota</taxon>
        <taxon>Metazoa</taxon>
        <taxon>Ecdysozoa</taxon>
        <taxon>Arthropoda</taxon>
        <taxon>Chelicerata</taxon>
        <taxon>Arachnida</taxon>
        <taxon>Araneae</taxon>
        <taxon>Araneomorphae</taxon>
        <taxon>Entelegynae</taxon>
        <taxon>Araneoidea</taxon>
        <taxon>Araneidae</taxon>
        <taxon>Araneus</taxon>
    </lineage>
</organism>
<evidence type="ECO:0000313" key="1">
    <source>
        <dbReference type="EMBL" id="GBN17211.1"/>
    </source>
</evidence>
<dbReference type="AlphaFoldDB" id="A0A4Y2LR08"/>
<dbReference type="Proteomes" id="UP000499080">
    <property type="component" value="Unassembled WGS sequence"/>
</dbReference>
<evidence type="ECO:0000313" key="2">
    <source>
        <dbReference type="Proteomes" id="UP000499080"/>
    </source>
</evidence>
<protein>
    <submittedName>
        <fullName evidence="1">Uncharacterized protein</fullName>
    </submittedName>
</protein>
<sequence length="117" mass="13020">MALASVNPTIQSKNDSKHFHVPGELDGFPSKGIVFRVLFAAFLPKRNQLGFFGGELHFGTLTPFVQSLGRRALYPVPYVSLLPTRISKNRMLRQGSWCLLPDVGRYKGLNGTALFIE</sequence>
<dbReference type="EMBL" id="BGPR01006236">
    <property type="protein sequence ID" value="GBN17211.1"/>
    <property type="molecule type" value="Genomic_DNA"/>
</dbReference>
<proteinExistence type="predicted"/>